<feature type="compositionally biased region" description="Basic and acidic residues" evidence="3">
    <location>
        <begin position="342"/>
        <end position="352"/>
    </location>
</feature>
<dbReference type="PANTHER" id="PTHR21694:SF18">
    <property type="entry name" value="COILED-COIL DOMAIN-CONTAINING PROTEIN 63"/>
    <property type="match status" value="1"/>
</dbReference>
<feature type="domain" description="ODAD1 central coiled coil region" evidence="4">
    <location>
        <begin position="665"/>
        <end position="919"/>
    </location>
</feature>
<organism evidence="5 6">
    <name type="scientific">Hemibagrus wyckioides</name>
    <dbReference type="NCBI Taxonomy" id="337641"/>
    <lineage>
        <taxon>Eukaryota</taxon>
        <taxon>Metazoa</taxon>
        <taxon>Chordata</taxon>
        <taxon>Craniata</taxon>
        <taxon>Vertebrata</taxon>
        <taxon>Euteleostomi</taxon>
        <taxon>Actinopterygii</taxon>
        <taxon>Neopterygii</taxon>
        <taxon>Teleostei</taxon>
        <taxon>Ostariophysi</taxon>
        <taxon>Siluriformes</taxon>
        <taxon>Bagridae</taxon>
        <taxon>Hemibagrus</taxon>
    </lineage>
</organism>
<feature type="region of interest" description="Disordered" evidence="3">
    <location>
        <begin position="870"/>
        <end position="889"/>
    </location>
</feature>
<feature type="compositionally biased region" description="Basic and acidic residues" evidence="3">
    <location>
        <begin position="870"/>
        <end position="880"/>
    </location>
</feature>
<name>A0A9D3NJ78_9TELE</name>
<dbReference type="InterPro" id="IPR049258">
    <property type="entry name" value="ODAD1_CC"/>
</dbReference>
<sequence>MLRKRTGIKTSSLDFDALEEKASLKRQYKMMQGDLEASKIHFQDIIRKQCLEENQLRKECKKLEEKLRVPQSQRLRQADIRCVQQLRALLKRRDELDKCVEKERLIQVKLEQKIQSVQKKLEEHKRKAHARHTEEVTHKLENKLERTLIRHNKKVVKKHQLKEEIEKLQKDHVHFQQLHHCQHEELQKVQQEIAELMTMIEEEHDVREKILTKLENLKEKNEKNKKKRLQQIAEVDELKRQLEVEQRLDKFIETKCRERKGLEEAQLRREMKKQQLIKLENEALEDLFRRLREVTGEEDLEMLVTKCLQREEKFIFYYRYLTEQRREIEDLKAEIRSTKEEMEKLRDRRSEEPPTLNQQRDIESQIQELTEILDQLNTGVSDLYHEIGCDPPLDKVLSCPGWLKDSSLTIHLRLLAQKTSELVAVQNFIKFKDQDQELAQVPALVVQPPAEQPLEFRRRSKAQDEKSECPGEVESEDLDSEVVVLRKEASHAPAVRDLSPQLVGRQSIEHESDGLLSVELGDSDGDNVPSEPAEALRTKERLGKATEEKARLKRQYKMMQGDLEASIIHFQDIIRKQCLEENQLRKECKKLEEKLRVPQSQRLRQADIRCVQQLRALLKRRDELDKRVEKERLIQVKLEQKIQSVQKKLEEHKRKAHARHTEEVTHKLENKLERTLIRHNKKVVKKHQLKEEIEKLQKDHVHFQQLHHCQHEELQKVQQEIAELMTMIEEEHDVREKILTKLENLKEKNEKNKKKRLQQIAEVDELKRQLEVEQRLDKFIETKCRERKGLEEAQLRREMKKQQLIKLENEALEDLFRRLREVTGEEDLEMLVTKCLQREEKFIFYYRYLTEQRREIEDLKAEIRSTKEEMEKLRDRRSEEPPTLNQQRDIESQIQELTEILDQLNTGVSDLYHEIGCDPPLDKVLSCPGWLKDSSLTIHLRLLAQKTSELVAVQNFIKFKDQDQELAQVPALVVQPPAEQPLEFSDMDQVSIPDYDKRPLTLEELRQFVTKMILEKEKVKREARVKRARLKKSQGSVHPKTLTQ</sequence>
<feature type="coiled-coil region" evidence="2">
    <location>
        <begin position="679"/>
        <end position="810"/>
    </location>
</feature>
<feature type="compositionally biased region" description="Basic and acidic residues" evidence="3">
    <location>
        <begin position="455"/>
        <end position="469"/>
    </location>
</feature>
<feature type="compositionally biased region" description="Polar residues" evidence="3">
    <location>
        <begin position="1033"/>
        <end position="1044"/>
    </location>
</feature>
<evidence type="ECO:0000256" key="3">
    <source>
        <dbReference type="SAM" id="MobiDB-lite"/>
    </source>
</evidence>
<feature type="region of interest" description="Disordered" evidence="3">
    <location>
        <begin position="517"/>
        <end position="537"/>
    </location>
</feature>
<keyword evidence="6" id="KW-1185">Reference proteome</keyword>
<reference evidence="5 6" key="1">
    <citation type="submission" date="2021-06" db="EMBL/GenBank/DDBJ databases">
        <title>Chromosome-level genome assembly of the red-tail catfish (Hemibagrus wyckioides).</title>
        <authorList>
            <person name="Shao F."/>
        </authorList>
    </citation>
    <scope>NUCLEOTIDE SEQUENCE [LARGE SCALE GENOMIC DNA]</scope>
    <source>
        <strain evidence="5">EC202008001</strain>
        <tissue evidence="5">Blood</tissue>
    </source>
</reference>
<feature type="region of interest" description="Disordered" evidence="3">
    <location>
        <begin position="1025"/>
        <end position="1044"/>
    </location>
</feature>
<feature type="domain" description="ODAD1 central coiled coil region" evidence="4">
    <location>
        <begin position="137"/>
        <end position="391"/>
    </location>
</feature>
<proteinExistence type="predicted"/>
<gene>
    <name evidence="5" type="ORF">KOW79_014115</name>
</gene>
<dbReference type="InterPro" id="IPR051876">
    <property type="entry name" value="ODA-DC/CCD"/>
</dbReference>
<keyword evidence="1 2" id="KW-0175">Coiled coil</keyword>
<dbReference type="Proteomes" id="UP000824219">
    <property type="component" value="Linkage Group LG16"/>
</dbReference>
<feature type="region of interest" description="Disordered" evidence="3">
    <location>
        <begin position="342"/>
        <end position="361"/>
    </location>
</feature>
<evidence type="ECO:0000256" key="2">
    <source>
        <dbReference type="SAM" id="Coils"/>
    </source>
</evidence>
<evidence type="ECO:0000256" key="1">
    <source>
        <dbReference type="ARBA" id="ARBA00023054"/>
    </source>
</evidence>
<dbReference type="OrthoDB" id="6766775at2759"/>
<feature type="coiled-coil region" evidence="2">
    <location>
        <begin position="151"/>
        <end position="282"/>
    </location>
</feature>
<evidence type="ECO:0000313" key="5">
    <source>
        <dbReference type="EMBL" id="KAG7322769.1"/>
    </source>
</evidence>
<dbReference type="Pfam" id="PF21773">
    <property type="entry name" value="ODAD1_CC"/>
    <property type="match status" value="2"/>
</dbReference>
<feature type="region of interest" description="Disordered" evidence="3">
    <location>
        <begin position="455"/>
        <end position="475"/>
    </location>
</feature>
<evidence type="ECO:0000313" key="6">
    <source>
        <dbReference type="Proteomes" id="UP000824219"/>
    </source>
</evidence>
<comment type="caution">
    <text evidence="5">The sequence shown here is derived from an EMBL/GenBank/DDBJ whole genome shotgun (WGS) entry which is preliminary data.</text>
</comment>
<dbReference type="PANTHER" id="PTHR21694">
    <property type="entry name" value="COILED-COIL DOMAIN-CONTAINING PROTEIN 63"/>
    <property type="match status" value="1"/>
</dbReference>
<accession>A0A9D3NJ78</accession>
<dbReference type="EMBL" id="JAHKSW010000016">
    <property type="protein sequence ID" value="KAG7322769.1"/>
    <property type="molecule type" value="Genomic_DNA"/>
</dbReference>
<protein>
    <recommendedName>
        <fullName evidence="4">ODAD1 central coiled coil region domain-containing protein</fullName>
    </recommendedName>
</protein>
<evidence type="ECO:0000259" key="4">
    <source>
        <dbReference type="Pfam" id="PF21773"/>
    </source>
</evidence>
<dbReference type="AlphaFoldDB" id="A0A9D3NJ78"/>